<dbReference type="Proteomes" id="UP001634393">
    <property type="component" value="Unassembled WGS sequence"/>
</dbReference>
<proteinExistence type="predicted"/>
<evidence type="ECO:0000256" key="1">
    <source>
        <dbReference type="ARBA" id="ARBA00023013"/>
    </source>
</evidence>
<keyword evidence="1" id="KW-0649">Protein kinase inhibitor</keyword>
<protein>
    <submittedName>
        <fullName evidence="3">Uncharacterized protein</fullName>
    </submittedName>
</protein>
<dbReference type="PANTHER" id="PTHR33142">
    <property type="entry name" value="CYCLIN-DEPENDENT PROTEIN KINASE INHIBITOR SMR13"/>
    <property type="match status" value="1"/>
</dbReference>
<gene>
    <name evidence="3" type="ORF">ACJIZ3_010339</name>
</gene>
<dbReference type="PANTHER" id="PTHR33142:SF48">
    <property type="entry name" value="CYCLIN-DEPENDENT PROTEIN KINASE INHIBITOR SMR15"/>
    <property type="match status" value="1"/>
</dbReference>
<keyword evidence="4" id="KW-1185">Reference proteome</keyword>
<keyword evidence="2" id="KW-0131">Cell cycle</keyword>
<dbReference type="EMBL" id="JBJXBP010000004">
    <property type="protein sequence ID" value="KAL3835603.1"/>
    <property type="molecule type" value="Genomic_DNA"/>
</dbReference>
<evidence type="ECO:0000313" key="4">
    <source>
        <dbReference type="Proteomes" id="UP001634393"/>
    </source>
</evidence>
<sequence length="101" mass="11429">MGISEKNHQMDGSVVDCEKWVISGISMRSQLKPIFTKPMEKKEDEEECAVTPTYAESRICTRLVCPPAPKKRKSASKRCNYGGVRQFFNPPDLETIFTSLT</sequence>
<evidence type="ECO:0000256" key="2">
    <source>
        <dbReference type="ARBA" id="ARBA00023306"/>
    </source>
</evidence>
<name>A0ABD3TGY6_9LAMI</name>
<dbReference type="GO" id="GO:0004860">
    <property type="term" value="F:protein kinase inhibitor activity"/>
    <property type="evidence" value="ECO:0007669"/>
    <property type="project" value="UniProtKB-KW"/>
</dbReference>
<reference evidence="3 4" key="1">
    <citation type="submission" date="2024-12" db="EMBL/GenBank/DDBJ databases">
        <title>The unique morphological basis and parallel evolutionary history of personate flowers in Penstemon.</title>
        <authorList>
            <person name="Depatie T.H."/>
            <person name="Wessinger C.A."/>
        </authorList>
    </citation>
    <scope>NUCLEOTIDE SEQUENCE [LARGE SCALE GENOMIC DNA]</scope>
    <source>
        <strain evidence="3">WTNN_2</strain>
        <tissue evidence="3">Leaf</tissue>
    </source>
</reference>
<comment type="caution">
    <text evidence="3">The sequence shown here is derived from an EMBL/GenBank/DDBJ whole genome shotgun (WGS) entry which is preliminary data.</text>
</comment>
<accession>A0ABD3TGY6</accession>
<organism evidence="3 4">
    <name type="scientific">Penstemon smallii</name>
    <dbReference type="NCBI Taxonomy" id="265156"/>
    <lineage>
        <taxon>Eukaryota</taxon>
        <taxon>Viridiplantae</taxon>
        <taxon>Streptophyta</taxon>
        <taxon>Embryophyta</taxon>
        <taxon>Tracheophyta</taxon>
        <taxon>Spermatophyta</taxon>
        <taxon>Magnoliopsida</taxon>
        <taxon>eudicotyledons</taxon>
        <taxon>Gunneridae</taxon>
        <taxon>Pentapetalae</taxon>
        <taxon>asterids</taxon>
        <taxon>lamiids</taxon>
        <taxon>Lamiales</taxon>
        <taxon>Plantaginaceae</taxon>
        <taxon>Cheloneae</taxon>
        <taxon>Penstemon</taxon>
    </lineage>
</organism>
<dbReference type="InterPro" id="IPR040389">
    <property type="entry name" value="SMR"/>
</dbReference>
<evidence type="ECO:0000313" key="3">
    <source>
        <dbReference type="EMBL" id="KAL3835603.1"/>
    </source>
</evidence>
<dbReference type="AlphaFoldDB" id="A0ABD3TGY6"/>